<evidence type="ECO:0000256" key="4">
    <source>
        <dbReference type="ARBA" id="ARBA00022741"/>
    </source>
</evidence>
<name>A0ABV6JTY3_9PROT</name>
<dbReference type="InterPro" id="IPR035911">
    <property type="entry name" value="MurE/MurF_N"/>
</dbReference>
<evidence type="ECO:0000256" key="5">
    <source>
        <dbReference type="ARBA" id="ARBA00022840"/>
    </source>
</evidence>
<comment type="catalytic activity">
    <reaction evidence="10 11">
        <text>D-alanyl-D-alanine + UDP-N-acetyl-alpha-D-muramoyl-L-alanyl-gamma-D-glutamyl-meso-2,6-diaminopimelate + ATP = UDP-N-acetyl-alpha-D-muramoyl-L-alanyl-gamma-D-glutamyl-meso-2,6-diaminopimeloyl-D-alanyl-D-alanine + ADP + phosphate + H(+)</text>
        <dbReference type="Rhea" id="RHEA:28374"/>
        <dbReference type="ChEBI" id="CHEBI:15378"/>
        <dbReference type="ChEBI" id="CHEBI:30616"/>
        <dbReference type="ChEBI" id="CHEBI:43474"/>
        <dbReference type="ChEBI" id="CHEBI:57822"/>
        <dbReference type="ChEBI" id="CHEBI:61386"/>
        <dbReference type="ChEBI" id="CHEBI:83905"/>
        <dbReference type="ChEBI" id="CHEBI:456216"/>
        <dbReference type="EC" id="6.3.2.10"/>
    </reaction>
</comment>
<feature type="domain" description="Mur ligase N-terminal catalytic" evidence="12">
    <location>
        <begin position="23"/>
        <end position="69"/>
    </location>
</feature>
<dbReference type="SUPFAM" id="SSF53623">
    <property type="entry name" value="MurD-like peptide ligases, catalytic domain"/>
    <property type="match status" value="1"/>
</dbReference>
<evidence type="ECO:0000259" key="12">
    <source>
        <dbReference type="Pfam" id="PF01225"/>
    </source>
</evidence>
<keyword evidence="3 10" id="KW-0132">Cell division</keyword>
<dbReference type="Gene3D" id="3.40.1190.10">
    <property type="entry name" value="Mur-like, catalytic domain"/>
    <property type="match status" value="1"/>
</dbReference>
<keyword evidence="5 10" id="KW-0067">ATP-binding</keyword>
<dbReference type="Gene3D" id="3.90.190.20">
    <property type="entry name" value="Mur ligase, C-terminal domain"/>
    <property type="match status" value="1"/>
</dbReference>
<gene>
    <name evidence="10 15" type="primary">murF</name>
    <name evidence="15" type="ORF">ACFFGY_13120</name>
</gene>
<evidence type="ECO:0000259" key="13">
    <source>
        <dbReference type="Pfam" id="PF02875"/>
    </source>
</evidence>
<dbReference type="GO" id="GO:0047480">
    <property type="term" value="F:UDP-N-acetylmuramoyl-tripeptide-D-alanyl-D-alanine ligase activity"/>
    <property type="evidence" value="ECO:0007669"/>
    <property type="project" value="UniProtKB-EC"/>
</dbReference>
<dbReference type="SUPFAM" id="SSF53244">
    <property type="entry name" value="MurD-like peptide ligases, peptide-binding domain"/>
    <property type="match status" value="1"/>
</dbReference>
<comment type="pathway">
    <text evidence="10 11">Cell wall biogenesis; peptidoglycan biosynthesis.</text>
</comment>
<keyword evidence="7 10" id="KW-0573">Peptidoglycan synthesis</keyword>
<keyword evidence="1 10" id="KW-0963">Cytoplasm</keyword>
<comment type="similarity">
    <text evidence="10">Belongs to the MurCDEF family. MurF subfamily.</text>
</comment>
<dbReference type="InterPro" id="IPR036615">
    <property type="entry name" value="Mur_ligase_C_dom_sf"/>
</dbReference>
<dbReference type="Pfam" id="PF01225">
    <property type="entry name" value="Mur_ligase"/>
    <property type="match status" value="1"/>
</dbReference>
<keyword evidence="8 10" id="KW-0131">Cell cycle</keyword>
<comment type="subcellular location">
    <subcellularLocation>
        <location evidence="10 11">Cytoplasm</location>
    </subcellularLocation>
</comment>
<sequence>MTLWTAEALRAATGGTLPGEVAVDGLSIDTRTLQPGDLFVALRDQRDGHEFVAQALAAGAAAVLVDHDPPGVGPDAPLLRVADTLAGLTALGAAARARSSARFVAVTGSVGKTTTKEMLRHGLSAVAPTHAAVASYNNQWGVPLTLARQPAEARFAVIEIGMNNRGEIAPLSRLARPDVAVITVVAPAHVGHLGSEEIIAEEKADVFAGLKPGGVAVIPADGPHAARLAERAAEAGARLVRFGLDEAAEARLLGWDGDATSSRAEVVLHGRSLRLHLPLPGRHMALNATAALAAAEALGADPAVVAEALGGFTAGAGRGARQRLPFRGGEILLLDESYNASTVSIRAALGVLGAQPAARRVAVLGDMLELGEHGPGLHLSLAPDAAAAADLVYACGPLMRGMFEALPPARRGAWAPDSAALAPVLAGALRPGDAVMIKGSLGMRMAVLVAALRNGDKEISR</sequence>
<feature type="domain" description="Mur ligase C-terminal" evidence="13">
    <location>
        <begin position="334"/>
        <end position="440"/>
    </location>
</feature>
<evidence type="ECO:0000256" key="9">
    <source>
        <dbReference type="ARBA" id="ARBA00023316"/>
    </source>
</evidence>
<evidence type="ECO:0000256" key="8">
    <source>
        <dbReference type="ARBA" id="ARBA00023306"/>
    </source>
</evidence>
<evidence type="ECO:0000256" key="7">
    <source>
        <dbReference type="ARBA" id="ARBA00022984"/>
    </source>
</evidence>
<dbReference type="HAMAP" id="MF_02019">
    <property type="entry name" value="MurF"/>
    <property type="match status" value="1"/>
</dbReference>
<evidence type="ECO:0000259" key="14">
    <source>
        <dbReference type="Pfam" id="PF08245"/>
    </source>
</evidence>
<evidence type="ECO:0000256" key="3">
    <source>
        <dbReference type="ARBA" id="ARBA00022618"/>
    </source>
</evidence>
<dbReference type="Proteomes" id="UP001589865">
    <property type="component" value="Unassembled WGS sequence"/>
</dbReference>
<dbReference type="EMBL" id="JBHLUN010000008">
    <property type="protein sequence ID" value="MFC0409192.1"/>
    <property type="molecule type" value="Genomic_DNA"/>
</dbReference>
<protein>
    <recommendedName>
        <fullName evidence="10 11">UDP-N-acetylmuramoyl-tripeptide--D-alanyl-D-alanine ligase</fullName>
        <ecNumber evidence="10 11">6.3.2.10</ecNumber>
    </recommendedName>
    <alternativeName>
        <fullName evidence="10">D-alanyl-D-alanine-adding enzyme</fullName>
    </alternativeName>
</protein>
<accession>A0ABV6JTY3</accession>
<reference evidence="15 16" key="1">
    <citation type="submission" date="2024-09" db="EMBL/GenBank/DDBJ databases">
        <authorList>
            <person name="Sun Q."/>
            <person name="Mori K."/>
        </authorList>
    </citation>
    <scope>NUCLEOTIDE SEQUENCE [LARGE SCALE GENOMIC DNA]</scope>
    <source>
        <strain evidence="15 16">TBRC 5777</strain>
    </source>
</reference>
<keyword evidence="16" id="KW-1185">Reference proteome</keyword>
<comment type="caution">
    <text evidence="15">The sequence shown here is derived from an EMBL/GenBank/DDBJ whole genome shotgun (WGS) entry which is preliminary data.</text>
</comment>
<keyword evidence="4 10" id="KW-0547">Nucleotide-binding</keyword>
<keyword evidence="6 10" id="KW-0133">Cell shape</keyword>
<dbReference type="PANTHER" id="PTHR43024:SF1">
    <property type="entry name" value="UDP-N-ACETYLMURAMOYL-TRIPEPTIDE--D-ALANYL-D-ALANINE LIGASE"/>
    <property type="match status" value="1"/>
</dbReference>
<evidence type="ECO:0000256" key="10">
    <source>
        <dbReference type="HAMAP-Rule" id="MF_02019"/>
    </source>
</evidence>
<dbReference type="SUPFAM" id="SSF63418">
    <property type="entry name" value="MurE/MurF N-terminal domain"/>
    <property type="match status" value="1"/>
</dbReference>
<dbReference type="RefSeq" id="WP_377044938.1">
    <property type="nucleotide sequence ID" value="NZ_JBHLUN010000008.1"/>
</dbReference>
<dbReference type="EC" id="6.3.2.10" evidence="10 11"/>
<dbReference type="Pfam" id="PF02875">
    <property type="entry name" value="Mur_ligase_C"/>
    <property type="match status" value="1"/>
</dbReference>
<dbReference type="InterPro" id="IPR036565">
    <property type="entry name" value="Mur-like_cat_sf"/>
</dbReference>
<dbReference type="InterPro" id="IPR013221">
    <property type="entry name" value="Mur_ligase_cen"/>
</dbReference>
<dbReference type="Gene3D" id="3.40.1390.10">
    <property type="entry name" value="MurE/MurF, N-terminal domain"/>
    <property type="match status" value="1"/>
</dbReference>
<evidence type="ECO:0000256" key="2">
    <source>
        <dbReference type="ARBA" id="ARBA00022598"/>
    </source>
</evidence>
<dbReference type="PANTHER" id="PTHR43024">
    <property type="entry name" value="UDP-N-ACETYLMURAMOYL-TRIPEPTIDE--D-ALANYL-D-ALANINE LIGASE"/>
    <property type="match status" value="1"/>
</dbReference>
<evidence type="ECO:0000256" key="6">
    <source>
        <dbReference type="ARBA" id="ARBA00022960"/>
    </source>
</evidence>
<feature type="domain" description="Mur ligase central" evidence="14">
    <location>
        <begin position="106"/>
        <end position="295"/>
    </location>
</feature>
<keyword evidence="2 10" id="KW-0436">Ligase</keyword>
<evidence type="ECO:0000313" key="15">
    <source>
        <dbReference type="EMBL" id="MFC0409192.1"/>
    </source>
</evidence>
<evidence type="ECO:0000256" key="11">
    <source>
        <dbReference type="RuleBase" id="RU004136"/>
    </source>
</evidence>
<comment type="function">
    <text evidence="10 11">Involved in cell wall formation. Catalyzes the final step in the synthesis of UDP-N-acetylmuramoyl-pentapeptide, the precursor of murein.</text>
</comment>
<dbReference type="InterPro" id="IPR005863">
    <property type="entry name" value="UDP-N-AcMur_synth"/>
</dbReference>
<dbReference type="InterPro" id="IPR051046">
    <property type="entry name" value="MurCDEF_CellWall_CoF430Synth"/>
</dbReference>
<dbReference type="InterPro" id="IPR000713">
    <property type="entry name" value="Mur_ligase_N"/>
</dbReference>
<dbReference type="InterPro" id="IPR004101">
    <property type="entry name" value="Mur_ligase_C"/>
</dbReference>
<proteinExistence type="inferred from homology"/>
<keyword evidence="9 10" id="KW-0961">Cell wall biogenesis/degradation</keyword>
<evidence type="ECO:0000256" key="1">
    <source>
        <dbReference type="ARBA" id="ARBA00022490"/>
    </source>
</evidence>
<dbReference type="NCBIfam" id="TIGR01143">
    <property type="entry name" value="murF"/>
    <property type="match status" value="1"/>
</dbReference>
<dbReference type="Pfam" id="PF08245">
    <property type="entry name" value="Mur_ligase_M"/>
    <property type="match status" value="1"/>
</dbReference>
<organism evidence="15 16">
    <name type="scientific">Roseomonas elaeocarpi</name>
    <dbReference type="NCBI Taxonomy" id="907779"/>
    <lineage>
        <taxon>Bacteria</taxon>
        <taxon>Pseudomonadati</taxon>
        <taxon>Pseudomonadota</taxon>
        <taxon>Alphaproteobacteria</taxon>
        <taxon>Acetobacterales</taxon>
        <taxon>Roseomonadaceae</taxon>
        <taxon>Roseomonas</taxon>
    </lineage>
</organism>
<evidence type="ECO:0000313" key="16">
    <source>
        <dbReference type="Proteomes" id="UP001589865"/>
    </source>
</evidence>
<feature type="binding site" evidence="10">
    <location>
        <begin position="108"/>
        <end position="114"/>
    </location>
    <ligand>
        <name>ATP</name>
        <dbReference type="ChEBI" id="CHEBI:30616"/>
    </ligand>
</feature>